<keyword evidence="3" id="KW-1185">Reference proteome</keyword>
<comment type="caution">
    <text evidence="2">The sequence shown here is derived from an EMBL/GenBank/DDBJ whole genome shotgun (WGS) entry which is preliminary data.</text>
</comment>
<gene>
    <name evidence="2" type="ORF">ACFO8L_19620</name>
</gene>
<dbReference type="EMBL" id="JBHSFN010000011">
    <property type="protein sequence ID" value="MFC4588308.1"/>
    <property type="molecule type" value="Genomic_DNA"/>
</dbReference>
<dbReference type="RefSeq" id="WP_262848049.1">
    <property type="nucleotide sequence ID" value="NZ_JANZYP010000069.1"/>
</dbReference>
<feature type="domain" description="DUF397" evidence="1">
    <location>
        <begin position="5"/>
        <end position="58"/>
    </location>
</feature>
<organism evidence="2 3">
    <name type="scientific">Sphaerisporangium corydalis</name>
    <dbReference type="NCBI Taxonomy" id="1441875"/>
    <lineage>
        <taxon>Bacteria</taxon>
        <taxon>Bacillati</taxon>
        <taxon>Actinomycetota</taxon>
        <taxon>Actinomycetes</taxon>
        <taxon>Streptosporangiales</taxon>
        <taxon>Streptosporangiaceae</taxon>
        <taxon>Sphaerisporangium</taxon>
    </lineage>
</organism>
<evidence type="ECO:0000259" key="1">
    <source>
        <dbReference type="Pfam" id="PF04149"/>
    </source>
</evidence>
<proteinExistence type="predicted"/>
<sequence>MLYSAQWRKSTYSADQDNCVEVASNLPGVFAVRDSKNPTGPALLFTSAEWTGFLRGVQAGTFNT</sequence>
<dbReference type="Pfam" id="PF04149">
    <property type="entry name" value="DUF397"/>
    <property type="match status" value="1"/>
</dbReference>
<dbReference type="InterPro" id="IPR007278">
    <property type="entry name" value="DUF397"/>
</dbReference>
<dbReference type="Proteomes" id="UP001595891">
    <property type="component" value="Unassembled WGS sequence"/>
</dbReference>
<accession>A0ABV9EGM8</accession>
<name>A0ABV9EGM8_9ACTN</name>
<evidence type="ECO:0000313" key="2">
    <source>
        <dbReference type="EMBL" id="MFC4588308.1"/>
    </source>
</evidence>
<protein>
    <submittedName>
        <fullName evidence="2">DUF397 domain-containing protein</fullName>
    </submittedName>
</protein>
<evidence type="ECO:0000313" key="3">
    <source>
        <dbReference type="Proteomes" id="UP001595891"/>
    </source>
</evidence>
<reference evidence="3" key="1">
    <citation type="journal article" date="2019" name="Int. J. Syst. Evol. Microbiol.">
        <title>The Global Catalogue of Microorganisms (GCM) 10K type strain sequencing project: providing services to taxonomists for standard genome sequencing and annotation.</title>
        <authorList>
            <consortium name="The Broad Institute Genomics Platform"/>
            <consortium name="The Broad Institute Genome Sequencing Center for Infectious Disease"/>
            <person name="Wu L."/>
            <person name="Ma J."/>
        </authorList>
    </citation>
    <scope>NUCLEOTIDE SEQUENCE [LARGE SCALE GENOMIC DNA]</scope>
    <source>
        <strain evidence="3">CCUG 49560</strain>
    </source>
</reference>